<proteinExistence type="predicted"/>
<dbReference type="AlphaFoldDB" id="A0A1I4B0A8"/>
<evidence type="ECO:0000259" key="1">
    <source>
        <dbReference type="Pfam" id="PF13569"/>
    </source>
</evidence>
<feature type="domain" description="DUF4132" evidence="1">
    <location>
        <begin position="267"/>
        <end position="395"/>
    </location>
</feature>
<keyword evidence="3" id="KW-1185">Reference proteome</keyword>
<dbReference type="Pfam" id="PF13569">
    <property type="entry name" value="DUF4132"/>
    <property type="match status" value="1"/>
</dbReference>
<evidence type="ECO:0000313" key="3">
    <source>
        <dbReference type="Proteomes" id="UP000198928"/>
    </source>
</evidence>
<dbReference type="Proteomes" id="UP000198928">
    <property type="component" value="Unassembled WGS sequence"/>
</dbReference>
<dbReference type="EMBL" id="FOSG01000007">
    <property type="protein sequence ID" value="SFK61607.1"/>
    <property type="molecule type" value="Genomic_DNA"/>
</dbReference>
<dbReference type="InterPro" id="IPR025406">
    <property type="entry name" value="DUF4132"/>
</dbReference>
<name>A0A1I4B0A8_9ACTN</name>
<organism evidence="2 3">
    <name type="scientific">Streptomyces pini</name>
    <dbReference type="NCBI Taxonomy" id="1520580"/>
    <lineage>
        <taxon>Bacteria</taxon>
        <taxon>Bacillati</taxon>
        <taxon>Actinomycetota</taxon>
        <taxon>Actinomycetes</taxon>
        <taxon>Kitasatosporales</taxon>
        <taxon>Streptomycetaceae</taxon>
        <taxon>Streptomyces</taxon>
    </lineage>
</organism>
<protein>
    <recommendedName>
        <fullName evidence="1">DUF4132 domain-containing protein</fullName>
    </recommendedName>
</protein>
<reference evidence="3" key="1">
    <citation type="submission" date="2016-10" db="EMBL/GenBank/DDBJ databases">
        <authorList>
            <person name="Varghese N."/>
            <person name="Submissions S."/>
        </authorList>
    </citation>
    <scope>NUCLEOTIDE SEQUENCE [LARGE SCALE GENOMIC DNA]</scope>
    <source>
        <strain evidence="3">PL19</strain>
    </source>
</reference>
<evidence type="ECO:0000313" key="2">
    <source>
        <dbReference type="EMBL" id="SFK61607.1"/>
    </source>
</evidence>
<sequence>MAEPSGGVLAPVDAWARAMREHLAGAPPEAAELVAHLVALEGTRPEQAWKRHTLGLLRGQAARAAVREGVRLLARCAPGRVPVHSSSWDDRGLVGGPNIGAACGVVWAAALTGDTALLPGLLTVGRRTGGALPEFSRSDRVIEALIHALAQWRDPAALEALWTLHRELPPGGFYVRQFARVLPRAANRLGVPEWRQAECTVPAHGLGAGGSVAFGHRLGRGAHWFRTTFSALVTVEDAYTVSLVYADEEVERHTVHPFTVPHGFRKRHHTESVDWVRRYAGRVLETVNGERERLRGLSGTGRTWAFQEWARLYRDHPVTGAVVRGLVWEFEEPDGTWAAARPAAAGELVAARGTPPAPEGGAGVRLWSSAGTAAGEADAWRKHFAGAGVRPSFEQ</sequence>
<accession>A0A1I4B0A8</accession>
<gene>
    <name evidence="2" type="ORF">SAMN05192584_107184</name>
</gene>